<organism evidence="1 2">
    <name type="scientific">Vitis vinifera</name>
    <name type="common">Grape</name>
    <dbReference type="NCBI Taxonomy" id="29760"/>
    <lineage>
        <taxon>Eukaryota</taxon>
        <taxon>Viridiplantae</taxon>
        <taxon>Streptophyta</taxon>
        <taxon>Embryophyta</taxon>
        <taxon>Tracheophyta</taxon>
        <taxon>Spermatophyta</taxon>
        <taxon>Magnoliopsida</taxon>
        <taxon>eudicotyledons</taxon>
        <taxon>Gunneridae</taxon>
        <taxon>Pentapetalae</taxon>
        <taxon>rosids</taxon>
        <taxon>Vitales</taxon>
        <taxon>Vitaceae</taxon>
        <taxon>Viteae</taxon>
        <taxon>Vitis</taxon>
    </lineage>
</organism>
<reference evidence="2" key="1">
    <citation type="journal article" date="2007" name="Nature">
        <title>The grapevine genome sequence suggests ancestral hexaploidization in major angiosperm phyla.</title>
        <authorList>
            <consortium name="The French-Italian Public Consortium for Grapevine Genome Characterization."/>
            <person name="Jaillon O."/>
            <person name="Aury J.-M."/>
            <person name="Noel B."/>
            <person name="Policriti A."/>
            <person name="Clepet C."/>
            <person name="Casagrande A."/>
            <person name="Choisne N."/>
            <person name="Aubourg S."/>
            <person name="Vitulo N."/>
            <person name="Jubin C."/>
            <person name="Vezzi A."/>
            <person name="Legeai F."/>
            <person name="Hugueney P."/>
            <person name="Dasilva C."/>
            <person name="Horner D."/>
            <person name="Mica E."/>
            <person name="Jublot D."/>
            <person name="Poulain J."/>
            <person name="Bruyere C."/>
            <person name="Billault A."/>
            <person name="Segurens B."/>
            <person name="Gouyvenoux M."/>
            <person name="Ugarte E."/>
            <person name="Cattonaro F."/>
            <person name="Anthouard V."/>
            <person name="Vico V."/>
            <person name="Del Fabbro C."/>
            <person name="Alaux M."/>
            <person name="Di Gaspero G."/>
            <person name="Dumas V."/>
            <person name="Felice N."/>
            <person name="Paillard S."/>
            <person name="Juman I."/>
            <person name="Moroldo M."/>
            <person name="Scalabrin S."/>
            <person name="Canaguier A."/>
            <person name="Le Clainche I."/>
            <person name="Malacrida G."/>
            <person name="Durand E."/>
            <person name="Pesole G."/>
            <person name="Laucou V."/>
            <person name="Chatelet P."/>
            <person name="Merdinoglu D."/>
            <person name="Delledonne M."/>
            <person name="Pezzotti M."/>
            <person name="Lecharny A."/>
            <person name="Scarpelli C."/>
            <person name="Artiguenave F."/>
            <person name="Pe M.E."/>
            <person name="Valle G."/>
            <person name="Morgante M."/>
            <person name="Caboche M."/>
            <person name="Adam-Blondon A.-F."/>
            <person name="Weissenbach J."/>
            <person name="Quetier F."/>
            <person name="Wincker P."/>
        </authorList>
    </citation>
    <scope>NUCLEOTIDE SEQUENCE [LARGE SCALE GENOMIC DNA]</scope>
    <source>
        <strain evidence="2">cv. Pinot noir / PN40024</strain>
    </source>
</reference>
<dbReference type="HOGENOM" id="CLU_3261583_0_0_1"/>
<accession>F6I3Y6</accession>
<dbReference type="PaxDb" id="29760-VIT_18s0041g00720.t01"/>
<gene>
    <name evidence="1" type="ordered locus">VIT_18s0041g00720</name>
</gene>
<sequence length="42" mass="4365">MGSKACTGARDLGLIAAAPVMMPENFHGELIKVSVRRLGLGP</sequence>
<dbReference type="EMBL" id="FN596744">
    <property type="protein sequence ID" value="CCB61709.1"/>
    <property type="molecule type" value="Genomic_DNA"/>
</dbReference>
<name>F6I3Y6_VITVI</name>
<proteinExistence type="predicted"/>
<keyword evidence="2" id="KW-1185">Reference proteome</keyword>
<evidence type="ECO:0000313" key="2">
    <source>
        <dbReference type="Proteomes" id="UP000009183"/>
    </source>
</evidence>
<dbReference type="Proteomes" id="UP000009183">
    <property type="component" value="Chromosome 18"/>
</dbReference>
<protein>
    <submittedName>
        <fullName evidence="1">Uncharacterized protein</fullName>
    </submittedName>
</protein>
<evidence type="ECO:0000313" key="1">
    <source>
        <dbReference type="EMBL" id="CCB61709.1"/>
    </source>
</evidence>
<dbReference type="InParanoid" id="F6I3Y6"/>
<dbReference type="AlphaFoldDB" id="F6I3Y6"/>